<dbReference type="EMBL" id="LUGH01000334">
    <property type="protein sequence ID" value="OBZ86043.1"/>
    <property type="molecule type" value="Genomic_DNA"/>
</dbReference>
<protein>
    <submittedName>
        <fullName evidence="1">Uncharacterized protein</fullName>
    </submittedName>
</protein>
<sequence>MADTGFNCHYDCSVIEGESYTNRRRSSCCSHCNTNPSTLNVLEYRTLQLTPPLGNVYFEQDEDQPFTGIYLLNLFLTPDIHRYLAEAPVSDDIYTLPLHLQRLLCEARLEMVISPNEREDNKAMQRLEKLKAYVNGIAHHDAEAIITTLNRLVHDEDELSNIIGD</sequence>
<reference evidence="1 2" key="1">
    <citation type="submission" date="2016-03" db="EMBL/GenBank/DDBJ databases">
        <title>Choanephora cucurbitarum.</title>
        <authorList>
            <person name="Min B."/>
            <person name="Park H."/>
            <person name="Park J.-H."/>
            <person name="Shin H.-D."/>
            <person name="Choi I.-G."/>
        </authorList>
    </citation>
    <scope>NUCLEOTIDE SEQUENCE [LARGE SCALE GENOMIC DNA]</scope>
    <source>
        <strain evidence="1 2">KUS-F28377</strain>
    </source>
</reference>
<comment type="caution">
    <text evidence="1">The sequence shown here is derived from an EMBL/GenBank/DDBJ whole genome shotgun (WGS) entry which is preliminary data.</text>
</comment>
<accession>A0A1C7NAA7</accession>
<evidence type="ECO:0000313" key="1">
    <source>
        <dbReference type="EMBL" id="OBZ86043.1"/>
    </source>
</evidence>
<dbReference type="AlphaFoldDB" id="A0A1C7NAA7"/>
<dbReference type="Proteomes" id="UP000093000">
    <property type="component" value="Unassembled WGS sequence"/>
</dbReference>
<organism evidence="1 2">
    <name type="scientific">Choanephora cucurbitarum</name>
    <dbReference type="NCBI Taxonomy" id="101091"/>
    <lineage>
        <taxon>Eukaryota</taxon>
        <taxon>Fungi</taxon>
        <taxon>Fungi incertae sedis</taxon>
        <taxon>Mucoromycota</taxon>
        <taxon>Mucoromycotina</taxon>
        <taxon>Mucoromycetes</taxon>
        <taxon>Mucorales</taxon>
        <taxon>Mucorineae</taxon>
        <taxon>Choanephoraceae</taxon>
        <taxon>Choanephoroideae</taxon>
        <taxon>Choanephora</taxon>
    </lineage>
</organism>
<dbReference type="OrthoDB" id="2244383at2759"/>
<name>A0A1C7NAA7_9FUNG</name>
<gene>
    <name evidence="1" type="ORF">A0J61_05907</name>
</gene>
<proteinExistence type="predicted"/>
<evidence type="ECO:0000313" key="2">
    <source>
        <dbReference type="Proteomes" id="UP000093000"/>
    </source>
</evidence>
<keyword evidence="2" id="KW-1185">Reference proteome</keyword>
<dbReference type="InParanoid" id="A0A1C7NAA7"/>